<sequence>MADQIEALRLTGQSEGTSLNRGVDENVRVFPLWTRPEDEESYLPAPAKVALALNEVGRALGMGICTYILASVPFMPFCIPEVYFTAYKWTEKDKRNWDRASFQRKLSLVSQVRPEDHAIPIRLLAYGCPQDVLSFEKEGARLSGAIITYDNRMFVGWYREYASRRNSDRMRISVNLLQHYAWFNSMHCQDNFAVVQRLLRMWDQPVYYGVQVIGNVLGKLDDLKQRYMEAESNALALESKRERDVPDYEIDHLDLRLLAGNALNDYDAEDADDCS</sequence>
<gene>
    <name evidence="2" type="ORF">ACJ73_00132</name>
</gene>
<evidence type="ECO:0000313" key="3">
    <source>
        <dbReference type="Proteomes" id="UP000242791"/>
    </source>
</evidence>
<proteinExistence type="predicted"/>
<dbReference type="Proteomes" id="UP000242791">
    <property type="component" value="Unassembled WGS sequence"/>
</dbReference>
<dbReference type="AlphaFoldDB" id="A0A1J9RIW7"/>
<name>A0A1J9RIW7_9EURO</name>
<evidence type="ECO:0000313" key="2">
    <source>
        <dbReference type="EMBL" id="OJD28471.1"/>
    </source>
</evidence>
<evidence type="ECO:0000256" key="1">
    <source>
        <dbReference type="SAM" id="Coils"/>
    </source>
</evidence>
<organism evidence="2 3">
    <name type="scientific">Blastomyces percursus</name>
    <dbReference type="NCBI Taxonomy" id="1658174"/>
    <lineage>
        <taxon>Eukaryota</taxon>
        <taxon>Fungi</taxon>
        <taxon>Dikarya</taxon>
        <taxon>Ascomycota</taxon>
        <taxon>Pezizomycotina</taxon>
        <taxon>Eurotiomycetes</taxon>
        <taxon>Eurotiomycetidae</taxon>
        <taxon>Onygenales</taxon>
        <taxon>Ajellomycetaceae</taxon>
        <taxon>Blastomyces</taxon>
    </lineage>
</organism>
<keyword evidence="1" id="KW-0175">Coiled coil</keyword>
<dbReference type="EMBL" id="LGTZ01000007">
    <property type="protein sequence ID" value="OJD28471.1"/>
    <property type="molecule type" value="Genomic_DNA"/>
</dbReference>
<accession>A0A1J9RIW7</accession>
<feature type="coiled-coil region" evidence="1">
    <location>
        <begin position="213"/>
        <end position="240"/>
    </location>
</feature>
<protein>
    <submittedName>
        <fullName evidence="2">Uncharacterized protein</fullName>
    </submittedName>
</protein>
<dbReference type="OrthoDB" id="4182631at2759"/>
<dbReference type="VEuPathDB" id="FungiDB:ACJ73_00132"/>
<reference evidence="2 3" key="1">
    <citation type="submission" date="2015-08" db="EMBL/GenBank/DDBJ databases">
        <title>Emmonsia species relationships and genome sequence.</title>
        <authorList>
            <person name="Cuomo C.A."/>
            <person name="Schwartz I.S."/>
            <person name="Kenyon C."/>
            <person name="De Hoog G.S."/>
            <person name="Govender N.P."/>
            <person name="Botha A."/>
            <person name="Moreno L."/>
            <person name="De Vries M."/>
            <person name="Munoz J.F."/>
            <person name="Stielow J.B."/>
        </authorList>
    </citation>
    <scope>NUCLEOTIDE SEQUENCE [LARGE SCALE GENOMIC DNA]</scope>
    <source>
        <strain evidence="2 3">EI222</strain>
    </source>
</reference>
<keyword evidence="3" id="KW-1185">Reference proteome</keyword>
<comment type="caution">
    <text evidence="2">The sequence shown here is derived from an EMBL/GenBank/DDBJ whole genome shotgun (WGS) entry which is preliminary data.</text>
</comment>